<protein>
    <recommendedName>
        <fullName evidence="3">LOB domain-containing protein</fullName>
    </recommendedName>
</protein>
<gene>
    <name evidence="4" type="ORF">Nepgr_018670</name>
</gene>
<evidence type="ECO:0000313" key="4">
    <source>
        <dbReference type="EMBL" id="GMH16829.1"/>
    </source>
</evidence>
<dbReference type="InterPro" id="IPR004883">
    <property type="entry name" value="LOB"/>
</dbReference>
<feature type="compositionally biased region" description="Polar residues" evidence="2">
    <location>
        <begin position="123"/>
        <end position="133"/>
    </location>
</feature>
<evidence type="ECO:0000256" key="2">
    <source>
        <dbReference type="SAM" id="MobiDB-lite"/>
    </source>
</evidence>
<name>A0AAD3XU89_NEPGR</name>
<feature type="region of interest" description="Disordered" evidence="2">
    <location>
        <begin position="121"/>
        <end position="141"/>
    </location>
</feature>
<proteinExistence type="inferred from homology"/>
<dbReference type="PROSITE" id="PS50891">
    <property type="entry name" value="LOB"/>
    <property type="match status" value="1"/>
</dbReference>
<dbReference type="Pfam" id="PF03195">
    <property type="entry name" value="LOB"/>
    <property type="match status" value="1"/>
</dbReference>
<dbReference type="PANTHER" id="PTHR31301">
    <property type="entry name" value="LOB DOMAIN-CONTAINING PROTEIN 4-RELATED"/>
    <property type="match status" value="1"/>
</dbReference>
<sequence length="285" mass="32306">MTLKGGTSTACAACKYQRRRCTPECPLAPYFPADTPKIFQNAHRLFGVSNMRKLLGQLHPSQKNEAMDSIIYQANARERFPVQGCVEIIKQLWSQIQQWEEELHVVHAALVVHRHQLRREQQMSDSINSSSPSRLKLGMAPPVGTNNPAALLPYRDPQPYNAIPISQNHSYNNINAGYSLNYNVEPAPWINSSSNNNNGAVIQSRTDAPQPSMVEQEILQDYDEMQPYFDTTDDRQSYIDSKEDPSPEPPLKDETQSVEYVAENEFKSCCALQYSLSQLQNETEE</sequence>
<organism evidence="4 5">
    <name type="scientific">Nepenthes gracilis</name>
    <name type="common">Slender pitcher plant</name>
    <dbReference type="NCBI Taxonomy" id="150966"/>
    <lineage>
        <taxon>Eukaryota</taxon>
        <taxon>Viridiplantae</taxon>
        <taxon>Streptophyta</taxon>
        <taxon>Embryophyta</taxon>
        <taxon>Tracheophyta</taxon>
        <taxon>Spermatophyta</taxon>
        <taxon>Magnoliopsida</taxon>
        <taxon>eudicotyledons</taxon>
        <taxon>Gunneridae</taxon>
        <taxon>Pentapetalae</taxon>
        <taxon>Caryophyllales</taxon>
        <taxon>Nepenthaceae</taxon>
        <taxon>Nepenthes</taxon>
    </lineage>
</organism>
<evidence type="ECO:0000259" key="3">
    <source>
        <dbReference type="PROSITE" id="PS50891"/>
    </source>
</evidence>
<evidence type="ECO:0000256" key="1">
    <source>
        <dbReference type="ARBA" id="ARBA00005474"/>
    </source>
</evidence>
<keyword evidence="5" id="KW-1185">Reference proteome</keyword>
<evidence type="ECO:0000313" key="5">
    <source>
        <dbReference type="Proteomes" id="UP001279734"/>
    </source>
</evidence>
<dbReference type="EMBL" id="BSYO01000017">
    <property type="protein sequence ID" value="GMH16829.1"/>
    <property type="molecule type" value="Genomic_DNA"/>
</dbReference>
<reference evidence="4" key="1">
    <citation type="submission" date="2023-05" db="EMBL/GenBank/DDBJ databases">
        <title>Nepenthes gracilis genome sequencing.</title>
        <authorList>
            <person name="Fukushima K."/>
        </authorList>
    </citation>
    <scope>NUCLEOTIDE SEQUENCE</scope>
    <source>
        <strain evidence="4">SING2019-196</strain>
    </source>
</reference>
<dbReference type="PANTHER" id="PTHR31301:SF21">
    <property type="entry name" value="LOB DOMAIN-CONTAINING PROTEIN 27-RELATED"/>
    <property type="match status" value="1"/>
</dbReference>
<feature type="region of interest" description="Disordered" evidence="2">
    <location>
        <begin position="233"/>
        <end position="255"/>
    </location>
</feature>
<feature type="domain" description="LOB" evidence="3">
    <location>
        <begin position="9"/>
        <end position="110"/>
    </location>
</feature>
<accession>A0AAD3XU89</accession>
<dbReference type="AlphaFoldDB" id="A0AAD3XU89"/>
<dbReference type="Proteomes" id="UP001279734">
    <property type="component" value="Unassembled WGS sequence"/>
</dbReference>
<comment type="similarity">
    <text evidence="1">Belongs to the LOB domain-containing protein family.</text>
</comment>
<comment type="caution">
    <text evidence="4">The sequence shown here is derived from an EMBL/GenBank/DDBJ whole genome shotgun (WGS) entry which is preliminary data.</text>
</comment>